<evidence type="ECO:0000256" key="1">
    <source>
        <dbReference type="ARBA" id="ARBA00004439"/>
    </source>
</evidence>
<evidence type="ECO:0000256" key="5">
    <source>
        <dbReference type="ARBA" id="ARBA00006185"/>
    </source>
</evidence>
<dbReference type="GO" id="GO:0005776">
    <property type="term" value="C:autophagosome"/>
    <property type="evidence" value="ECO:0007669"/>
    <property type="project" value="TreeGrafter"/>
</dbReference>
<keyword evidence="11" id="KW-0333">Golgi apparatus</keyword>
<evidence type="ECO:0000256" key="7">
    <source>
        <dbReference type="ARBA" id="ARBA00022448"/>
    </source>
</evidence>
<dbReference type="GO" id="GO:0005739">
    <property type="term" value="C:mitochondrion"/>
    <property type="evidence" value="ECO:0007669"/>
    <property type="project" value="EnsemblFungi"/>
</dbReference>
<comment type="catalytic activity">
    <reaction evidence="18">
        <text>a 1,2-diacyl-sn-glycero-3-phosphocholine(in) = a 1,2-diacyl-sn-glycero-3-phosphocholine(out)</text>
        <dbReference type="Rhea" id="RHEA:38571"/>
        <dbReference type="ChEBI" id="CHEBI:57643"/>
    </reaction>
</comment>
<evidence type="ECO:0000256" key="2">
    <source>
        <dbReference type="ARBA" id="ARBA00004477"/>
    </source>
</evidence>
<evidence type="ECO:0000256" key="8">
    <source>
        <dbReference type="ARBA" id="ARBA00022692"/>
    </source>
</evidence>
<dbReference type="Proteomes" id="UP000182444">
    <property type="component" value="Chromosome 1F"/>
</dbReference>
<feature type="transmembrane region" description="Helical" evidence="19">
    <location>
        <begin position="391"/>
        <end position="415"/>
    </location>
</feature>
<feature type="transmembrane region" description="Helical" evidence="19">
    <location>
        <begin position="580"/>
        <end position="601"/>
    </location>
</feature>
<dbReference type="EMBL" id="CP017558">
    <property type="protein sequence ID" value="AOW06848.1"/>
    <property type="molecule type" value="Genomic_DNA"/>
</dbReference>
<feature type="compositionally biased region" description="Polar residues" evidence="20">
    <location>
        <begin position="101"/>
        <end position="112"/>
    </location>
</feature>
<comment type="catalytic activity">
    <reaction evidence="15">
        <text>a 1,2-diacyl-sn-glycero-3-phospho-L-serine(in) = a 1,2-diacyl-sn-glycero-3-phospho-L-serine(out)</text>
        <dbReference type="Rhea" id="RHEA:38663"/>
        <dbReference type="ChEBI" id="CHEBI:57262"/>
    </reaction>
</comment>
<dbReference type="InterPro" id="IPR007241">
    <property type="entry name" value="Autophagy-rel_prot_9"/>
</dbReference>
<evidence type="ECO:0000256" key="17">
    <source>
        <dbReference type="ARBA" id="ARBA00024621"/>
    </source>
</evidence>
<feature type="transmembrane region" description="Helical" evidence="19">
    <location>
        <begin position="223"/>
        <end position="243"/>
    </location>
</feature>
<evidence type="ECO:0000256" key="18">
    <source>
        <dbReference type="ARBA" id="ARBA00024631"/>
    </source>
</evidence>
<dbReference type="GO" id="GO:0030659">
    <property type="term" value="C:cytoplasmic vesicle membrane"/>
    <property type="evidence" value="ECO:0007669"/>
    <property type="project" value="UniProtKB-SubCell"/>
</dbReference>
<evidence type="ECO:0000256" key="14">
    <source>
        <dbReference type="ARBA" id="ARBA00023329"/>
    </source>
</evidence>
<evidence type="ECO:0000313" key="21">
    <source>
        <dbReference type="EMBL" id="AOW06848.1"/>
    </source>
</evidence>
<feature type="region of interest" description="Disordered" evidence="20">
    <location>
        <begin position="715"/>
        <end position="736"/>
    </location>
</feature>
<keyword evidence="8 19" id="KW-0812">Transmembrane</keyword>
<feature type="transmembrane region" description="Helical" evidence="19">
    <location>
        <begin position="514"/>
        <end position="532"/>
    </location>
</feature>
<dbReference type="GeneID" id="2908497"/>
<evidence type="ECO:0000256" key="9">
    <source>
        <dbReference type="ARBA" id="ARBA00022989"/>
    </source>
</evidence>
<name>A0A1D8NMK7_YARLL</name>
<feature type="compositionally biased region" description="Low complexity" evidence="20">
    <location>
        <begin position="716"/>
        <end position="734"/>
    </location>
</feature>
<dbReference type="GO" id="GO:0032258">
    <property type="term" value="P:cytoplasm to vacuole targeting by the Cvt pathway"/>
    <property type="evidence" value="ECO:0007669"/>
    <property type="project" value="EnsemblFungi"/>
</dbReference>
<protein>
    <recommendedName>
        <fullName evidence="6 19">Autophagy-related protein 9</fullName>
    </recommendedName>
</protein>
<reference evidence="21 22" key="1">
    <citation type="journal article" date="2016" name="PLoS ONE">
        <title>Sequence Assembly of Yarrowia lipolytica Strain W29/CLIB89 Shows Transposable Element Diversity.</title>
        <authorList>
            <person name="Magnan C."/>
            <person name="Yu J."/>
            <person name="Chang I."/>
            <person name="Jahn E."/>
            <person name="Kanomata Y."/>
            <person name="Wu J."/>
            <person name="Zeller M."/>
            <person name="Oakes M."/>
            <person name="Baldi P."/>
            <person name="Sandmeyer S."/>
        </authorList>
    </citation>
    <scope>NUCLEOTIDE SEQUENCE [LARGE SCALE GENOMIC DNA]</scope>
    <source>
        <strain evidence="22">CLIB89(W29)</strain>
    </source>
</reference>
<dbReference type="GO" id="GO:0005789">
    <property type="term" value="C:endoplasmic reticulum membrane"/>
    <property type="evidence" value="ECO:0007669"/>
    <property type="project" value="UniProtKB-SubCell"/>
</dbReference>
<feature type="compositionally biased region" description="Low complexity" evidence="20">
    <location>
        <begin position="44"/>
        <end position="58"/>
    </location>
</feature>
<dbReference type="GO" id="GO:0034497">
    <property type="term" value="P:protein localization to phagophore assembly site"/>
    <property type="evidence" value="ECO:0007669"/>
    <property type="project" value="EnsemblFungi"/>
</dbReference>
<keyword evidence="13 19" id="KW-0472">Membrane</keyword>
<comment type="catalytic activity">
    <reaction evidence="16">
        <text>a 1,2-diacyl-sn-glycero-3-phosphoethanolamine(in) = a 1,2-diacyl-sn-glycero-3-phosphoethanolamine(out)</text>
        <dbReference type="Rhea" id="RHEA:38895"/>
        <dbReference type="ChEBI" id="CHEBI:64612"/>
    </reaction>
</comment>
<dbReference type="GO" id="GO:0000423">
    <property type="term" value="P:mitophagy"/>
    <property type="evidence" value="ECO:0007669"/>
    <property type="project" value="EnsemblFungi"/>
</dbReference>
<dbReference type="PANTHER" id="PTHR13038">
    <property type="entry name" value="APG9 AUTOPHAGY 9"/>
    <property type="match status" value="1"/>
</dbReference>
<evidence type="ECO:0000256" key="4">
    <source>
        <dbReference type="ARBA" id="ARBA00004653"/>
    </source>
</evidence>
<evidence type="ECO:0000256" key="16">
    <source>
        <dbReference type="ARBA" id="ARBA00024615"/>
    </source>
</evidence>
<evidence type="ECO:0000256" key="15">
    <source>
        <dbReference type="ARBA" id="ARBA00024479"/>
    </source>
</evidence>
<keyword evidence="14" id="KW-0968">Cytoplasmic vesicle</keyword>
<dbReference type="SMR" id="A0A1D8NMK7"/>
<keyword evidence="10 19" id="KW-0072">Autophagy</keyword>
<dbReference type="RefSeq" id="XP_505157.3">
    <property type="nucleotide sequence ID" value="XM_505157.3"/>
</dbReference>
<evidence type="ECO:0000256" key="3">
    <source>
        <dbReference type="ARBA" id="ARBA00004511"/>
    </source>
</evidence>
<comment type="function">
    <text evidence="19">Phospholipid scramblase involved in autophagy. Cycles between the preautophagosomal structure/phagophore assembly site (PAS) and the cytoplasmic vesicle pool and supplies membrane for the growing autophagosome. Lipid scramblase activity plays a key role in preautophagosomal structure/phagophore assembly by distributing the phospholipids that arrive through ATG2 from the cytoplasmic to the luminal leaflet of the bilayer, thereby driving autophagosomal membrane expansion.</text>
</comment>
<feature type="compositionally biased region" description="Basic and acidic residues" evidence="20">
    <location>
        <begin position="32"/>
        <end position="42"/>
    </location>
</feature>
<keyword evidence="12 19" id="KW-0445">Lipid transport</keyword>
<gene>
    <name evidence="21" type="ORF">YALI1_F11729g</name>
</gene>
<comment type="subcellular location">
    <subcellularLocation>
        <location evidence="1">Cytoplasmic vesicle membrane</location>
        <topology evidence="1">Multi-pass membrane protein</topology>
    </subcellularLocation>
    <subcellularLocation>
        <location evidence="2">Endoplasmic reticulum membrane</location>
        <topology evidence="2">Multi-pass membrane protein</topology>
    </subcellularLocation>
    <subcellularLocation>
        <location evidence="4">Golgi apparatus membrane</location>
        <topology evidence="4">Multi-pass membrane protein</topology>
    </subcellularLocation>
    <subcellularLocation>
        <location evidence="3 19">Preautophagosomal structure membrane</location>
        <topology evidence="3 19">Multi-pass membrane protein</topology>
    </subcellularLocation>
</comment>
<sequence length="788" mass="89850">MTDKSTFLSVLFGGGSVYQDLDGDGEVEDAEILRRVEEEHAQTSDNSNSDNDSGNDSDVPTSLMVEGVQDPKPGSKRRQPHRMATLSNLQSSAGPGARSVSFAQGTKTQTPIRLTKPTGVANGGLPRHKQDLGASIRTMVDPKELALWKWANVQNLDNFFAEAYMYYTGKGLVSIILSRVLNMSTIMFVVVFSTYLGSCIDYSKIKGSRTLDEVHVKQCYAKLGSFHVFVLWTFFVLWFMKLFQYVKDIRRLVDMKSFYQELLEIDENELQTISWPQVAKRMATLSEANAATQVGNSTKQRIEPHDIANRVMRKENYLVAMFHKRVLNMTVPLPQPLQRIFGRPQLLSRALEWNLSLCILDYVFNPAGQVRPMFLKSTHKQILSTGLRRRFVFAAIMNVVFAPFIILYLALLYFFRYFNEYHKNPASIGTRRYNPLAEWKLREYNELPHQFERRLTLSYIPASKYLDQFPKEKTALVSKFVSFIAGSFAAVLGIASLIDPELFLMFEISANRTVLFYIGVFGSILAVSRSLIPEETLVFDPEISLRYVAEFTHYLPPEWEGKLHTEQVKNEFSLMYEMRLIILLKELASIFLAPFILYYSLTQSCDDIVDFIRDHSVHVDGLGYVCTFAMFDFKQKSPDHQPDEDQKMLKSYLYFMDHYGDKPTNVSQTQQNVPMYSSVRLKNDGLDLNNSIMQKFQKHNGHHALSGLTQRDVGLSPAAPTATTATSGTATGAAPRRDLINFDVDESFIDQTTSNRDMDNDEQPKDKERVVDMLNQFYKKTDNMNLGA</sequence>
<evidence type="ECO:0000256" key="13">
    <source>
        <dbReference type="ARBA" id="ARBA00023136"/>
    </source>
</evidence>
<dbReference type="AlphaFoldDB" id="A0A1D8NMK7"/>
<comment type="catalytic activity">
    <reaction evidence="17">
        <text>a 1,2-diacyl-sn-glycero-3-phospho-(1D-myo-inositol-3-phosphate)(in) = a 1,2-diacyl-sn-glycero-3-phospho-(1D-myo-inositol-3-phosphate)(out)</text>
        <dbReference type="Rhea" id="RHEA:67920"/>
        <dbReference type="ChEBI" id="CHEBI:58088"/>
    </reaction>
</comment>
<dbReference type="VEuPathDB" id="FungiDB:YALI1_F11729g"/>
<evidence type="ECO:0000256" key="12">
    <source>
        <dbReference type="ARBA" id="ARBA00023055"/>
    </source>
</evidence>
<dbReference type="GO" id="GO:0034045">
    <property type="term" value="C:phagophore assembly site membrane"/>
    <property type="evidence" value="ECO:0007669"/>
    <property type="project" value="UniProtKB-SubCell"/>
</dbReference>
<evidence type="ECO:0000256" key="10">
    <source>
        <dbReference type="ARBA" id="ARBA00023006"/>
    </source>
</evidence>
<dbReference type="OMA" id="ELMTISW"/>
<dbReference type="GO" id="GO:0061709">
    <property type="term" value="P:reticulophagy"/>
    <property type="evidence" value="ECO:0007669"/>
    <property type="project" value="EnsemblFungi"/>
</dbReference>
<dbReference type="PROSITE" id="PS00018">
    <property type="entry name" value="EF_HAND_1"/>
    <property type="match status" value="1"/>
</dbReference>
<feature type="transmembrane region" description="Helical" evidence="19">
    <location>
        <begin position="180"/>
        <end position="203"/>
    </location>
</feature>
<dbReference type="GO" id="GO:0017128">
    <property type="term" value="F:phospholipid scramblase activity"/>
    <property type="evidence" value="ECO:0007669"/>
    <property type="project" value="EnsemblFungi"/>
</dbReference>
<dbReference type="eggNOG" id="KOG2173">
    <property type="taxonomic scope" value="Eukaryota"/>
</dbReference>
<dbReference type="KEGG" id="yli:2908497"/>
<dbReference type="InterPro" id="IPR018247">
    <property type="entry name" value="EF_Hand_1_Ca_BS"/>
</dbReference>
<keyword evidence="9 19" id="KW-1133">Transmembrane helix</keyword>
<evidence type="ECO:0000256" key="6">
    <source>
        <dbReference type="ARBA" id="ARBA00018074"/>
    </source>
</evidence>
<evidence type="ECO:0000256" key="11">
    <source>
        <dbReference type="ARBA" id="ARBA00023034"/>
    </source>
</evidence>
<dbReference type="Pfam" id="PF04109">
    <property type="entry name" value="ATG9"/>
    <property type="match status" value="1"/>
</dbReference>
<evidence type="ECO:0000256" key="20">
    <source>
        <dbReference type="SAM" id="MobiDB-lite"/>
    </source>
</evidence>
<keyword evidence="7 19" id="KW-0813">Transport</keyword>
<dbReference type="GO" id="GO:0000139">
    <property type="term" value="C:Golgi membrane"/>
    <property type="evidence" value="ECO:0007669"/>
    <property type="project" value="UniProtKB-SubCell"/>
</dbReference>
<dbReference type="GO" id="GO:0034727">
    <property type="term" value="P:piecemeal microautophagy of the nucleus"/>
    <property type="evidence" value="ECO:0007669"/>
    <property type="project" value="EnsemblFungi"/>
</dbReference>
<feature type="region of interest" description="Disordered" evidence="20">
    <location>
        <begin position="32"/>
        <end position="127"/>
    </location>
</feature>
<accession>A0A1D8NMK7</accession>
<proteinExistence type="inferred from homology"/>
<feature type="transmembrane region" description="Helical" evidence="19">
    <location>
        <begin position="480"/>
        <end position="502"/>
    </location>
</feature>
<comment type="similarity">
    <text evidence="5 19">Belongs to the ATG9 family.</text>
</comment>
<evidence type="ECO:0000313" key="22">
    <source>
        <dbReference type="Proteomes" id="UP000182444"/>
    </source>
</evidence>
<evidence type="ECO:0000256" key="19">
    <source>
        <dbReference type="RuleBase" id="RU364027"/>
    </source>
</evidence>
<dbReference type="VEuPathDB" id="FungiDB:YALI0_F08349g"/>
<dbReference type="GO" id="GO:0061908">
    <property type="term" value="C:phagophore"/>
    <property type="evidence" value="ECO:0007669"/>
    <property type="project" value="EnsemblFungi"/>
</dbReference>
<dbReference type="PANTHER" id="PTHR13038:SF10">
    <property type="entry name" value="AUTOPHAGY-RELATED PROTEIN 9"/>
    <property type="match status" value="1"/>
</dbReference>
<organism evidence="21 22">
    <name type="scientific">Yarrowia lipolytica</name>
    <name type="common">Candida lipolytica</name>
    <dbReference type="NCBI Taxonomy" id="4952"/>
    <lineage>
        <taxon>Eukaryota</taxon>
        <taxon>Fungi</taxon>
        <taxon>Dikarya</taxon>
        <taxon>Ascomycota</taxon>
        <taxon>Saccharomycotina</taxon>
        <taxon>Dipodascomycetes</taxon>
        <taxon>Dipodascales</taxon>
        <taxon>Dipodascales incertae sedis</taxon>
        <taxon>Yarrowia</taxon>
    </lineage>
</organism>